<feature type="transmembrane region" description="Helical" evidence="1">
    <location>
        <begin position="305"/>
        <end position="324"/>
    </location>
</feature>
<evidence type="ECO:0000313" key="2">
    <source>
        <dbReference type="EMBL" id="SFN18084.1"/>
    </source>
</evidence>
<feature type="transmembrane region" description="Helical" evidence="1">
    <location>
        <begin position="79"/>
        <end position="100"/>
    </location>
</feature>
<dbReference type="RefSeq" id="WP_024980777.1">
    <property type="nucleotide sequence ID" value="NZ_CBCRUM010000022.1"/>
</dbReference>
<keyword evidence="1" id="KW-1133">Transmembrane helix</keyword>
<organism evidence="2 3">
    <name type="scientific">Flavobacterium succinicans</name>
    <dbReference type="NCBI Taxonomy" id="29536"/>
    <lineage>
        <taxon>Bacteria</taxon>
        <taxon>Pseudomonadati</taxon>
        <taxon>Bacteroidota</taxon>
        <taxon>Flavobacteriia</taxon>
        <taxon>Flavobacteriales</taxon>
        <taxon>Flavobacteriaceae</taxon>
        <taxon>Flavobacterium</taxon>
    </lineage>
</organism>
<dbReference type="EMBL" id="FOUT01000007">
    <property type="protein sequence ID" value="SFN18084.1"/>
    <property type="molecule type" value="Genomic_DNA"/>
</dbReference>
<feature type="transmembrane region" description="Helical" evidence="1">
    <location>
        <begin position="281"/>
        <end position="299"/>
    </location>
</feature>
<dbReference type="AlphaFoldDB" id="A0A1I4WWG9"/>
<evidence type="ECO:0000256" key="1">
    <source>
        <dbReference type="SAM" id="Phobius"/>
    </source>
</evidence>
<gene>
    <name evidence="2" type="ORF">SAMN05444143_107160</name>
</gene>
<proteinExistence type="predicted"/>
<reference evidence="3" key="1">
    <citation type="submission" date="2016-10" db="EMBL/GenBank/DDBJ databases">
        <authorList>
            <person name="Varghese N."/>
            <person name="Submissions S."/>
        </authorList>
    </citation>
    <scope>NUCLEOTIDE SEQUENCE [LARGE SCALE GENOMIC DNA]</scope>
    <source>
        <strain evidence="3">DSM 4002</strain>
    </source>
</reference>
<evidence type="ECO:0000313" key="3">
    <source>
        <dbReference type="Proteomes" id="UP000182961"/>
    </source>
</evidence>
<feature type="transmembrane region" description="Helical" evidence="1">
    <location>
        <begin position="209"/>
        <end position="234"/>
    </location>
</feature>
<keyword evidence="1" id="KW-0472">Membrane</keyword>
<accession>A0A1I4WWG9</accession>
<evidence type="ECO:0008006" key="4">
    <source>
        <dbReference type="Google" id="ProtNLM"/>
    </source>
</evidence>
<keyword evidence="3" id="KW-1185">Reference proteome</keyword>
<sequence>MRAYDENKLTNIILIEETDTFLNADFITQEQAHSIKNNLPVFKAQNNLLLRSAFFILGSLLYASICGTISIIGAQIGEFYFHFCFYLFAIIGWAGAEFLAQENYKNYGVDDAFILGSILNLAIAVGINSESFELLIAFFVSISALLMYKRFVHNISLLVFCLATKATLFYALLEIGTIGKTILPFVTLIFAVVCYFFTKRKLTQLNELYYHKGLVITNSFYLILAYLSCNYFVVRELSAALLGMQLGPDQDIPFAIFFYFFTIAVPILYTMIALKTKDRYLLWIGALCIGFSFFTIRYYHSILPVEVAMTLGGIILFVIAYFSIQKLKDKTSGITFEVDRLTEKKDLKSAEALVAVATFGIKPEAKIEESPMKFGGGDYSGGGASGSF</sequence>
<protein>
    <recommendedName>
        <fullName evidence="4">DUF2157 domain-containing protein</fullName>
    </recommendedName>
</protein>
<feature type="transmembrane region" description="Helical" evidence="1">
    <location>
        <begin position="131"/>
        <end position="148"/>
    </location>
</feature>
<feature type="transmembrane region" description="Helical" evidence="1">
    <location>
        <begin position="53"/>
        <end position="73"/>
    </location>
</feature>
<feature type="transmembrane region" description="Helical" evidence="1">
    <location>
        <begin position="178"/>
        <end position="197"/>
    </location>
</feature>
<feature type="transmembrane region" description="Helical" evidence="1">
    <location>
        <begin position="155"/>
        <end position="172"/>
    </location>
</feature>
<keyword evidence="1" id="KW-0812">Transmembrane</keyword>
<feature type="transmembrane region" description="Helical" evidence="1">
    <location>
        <begin position="254"/>
        <end position="274"/>
    </location>
</feature>
<name>A0A1I4WWG9_9FLAO</name>
<dbReference type="Proteomes" id="UP000182961">
    <property type="component" value="Unassembled WGS sequence"/>
</dbReference>
<dbReference type="eggNOG" id="ENOG502ZHN5">
    <property type="taxonomic scope" value="Bacteria"/>
</dbReference>